<keyword evidence="4" id="KW-0472">Membrane</keyword>
<reference evidence="7" key="1">
    <citation type="submission" date="2019-08" db="EMBL/GenBank/DDBJ databases">
        <title>The improved chromosome-level genome for the pearl oyster Pinctada fucata martensii using PacBio sequencing and Hi-C.</title>
        <authorList>
            <person name="Zheng Z."/>
        </authorList>
    </citation>
    <scope>NUCLEOTIDE SEQUENCE</scope>
    <source>
        <strain evidence="7">ZZ-2019</strain>
        <tissue evidence="7">Adductor muscle</tissue>
    </source>
</reference>
<evidence type="ECO:0000256" key="1">
    <source>
        <dbReference type="ARBA" id="ARBA00004370"/>
    </source>
</evidence>
<protein>
    <recommendedName>
        <fullName evidence="6">Receptor ligand binding region domain-containing protein</fullName>
    </recommendedName>
</protein>
<evidence type="ECO:0000313" key="8">
    <source>
        <dbReference type="Proteomes" id="UP001186944"/>
    </source>
</evidence>
<dbReference type="InterPro" id="IPR028082">
    <property type="entry name" value="Peripla_BP_I"/>
</dbReference>
<evidence type="ECO:0000256" key="2">
    <source>
        <dbReference type="ARBA" id="ARBA00022692"/>
    </source>
</evidence>
<dbReference type="EMBL" id="VSWD01000008">
    <property type="protein sequence ID" value="KAK3095634.1"/>
    <property type="molecule type" value="Genomic_DNA"/>
</dbReference>
<keyword evidence="5" id="KW-0732">Signal</keyword>
<dbReference type="InterPro" id="IPR001828">
    <property type="entry name" value="ANF_lig-bd_rcpt"/>
</dbReference>
<feature type="signal peptide" evidence="5">
    <location>
        <begin position="1"/>
        <end position="22"/>
    </location>
</feature>
<proteinExistence type="predicted"/>
<dbReference type="GO" id="GO:0038023">
    <property type="term" value="F:signaling receptor activity"/>
    <property type="evidence" value="ECO:0007669"/>
    <property type="project" value="TreeGrafter"/>
</dbReference>
<organism evidence="7 8">
    <name type="scientific">Pinctada imbricata</name>
    <name type="common">Atlantic pearl-oyster</name>
    <name type="synonym">Pinctada martensii</name>
    <dbReference type="NCBI Taxonomy" id="66713"/>
    <lineage>
        <taxon>Eukaryota</taxon>
        <taxon>Metazoa</taxon>
        <taxon>Spiralia</taxon>
        <taxon>Lophotrochozoa</taxon>
        <taxon>Mollusca</taxon>
        <taxon>Bivalvia</taxon>
        <taxon>Autobranchia</taxon>
        <taxon>Pteriomorphia</taxon>
        <taxon>Pterioida</taxon>
        <taxon>Pterioidea</taxon>
        <taxon>Pteriidae</taxon>
        <taxon>Pinctada</taxon>
    </lineage>
</organism>
<dbReference type="InterPro" id="IPR052612">
    <property type="entry name" value="ANP_Clearance_Receptor"/>
</dbReference>
<dbReference type="AlphaFoldDB" id="A0AA88YAU2"/>
<evidence type="ECO:0000313" key="7">
    <source>
        <dbReference type="EMBL" id="KAK3095634.1"/>
    </source>
</evidence>
<dbReference type="Proteomes" id="UP001186944">
    <property type="component" value="Unassembled WGS sequence"/>
</dbReference>
<keyword evidence="2" id="KW-0812">Transmembrane</keyword>
<accession>A0AA88YAU2</accession>
<evidence type="ECO:0000256" key="3">
    <source>
        <dbReference type="ARBA" id="ARBA00022989"/>
    </source>
</evidence>
<keyword evidence="8" id="KW-1185">Reference proteome</keyword>
<dbReference type="GO" id="GO:0017046">
    <property type="term" value="F:peptide hormone binding"/>
    <property type="evidence" value="ECO:0007669"/>
    <property type="project" value="TreeGrafter"/>
</dbReference>
<dbReference type="PANTHER" id="PTHR44755:SF11">
    <property type="entry name" value="ATRIAL NATRIURETIC PEPTIDE RECEPTOR 3 ISOFORM X1"/>
    <property type="match status" value="1"/>
</dbReference>
<keyword evidence="3" id="KW-1133">Transmembrane helix</keyword>
<dbReference type="SUPFAM" id="SSF53822">
    <property type="entry name" value="Periplasmic binding protein-like I"/>
    <property type="match status" value="1"/>
</dbReference>
<dbReference type="Gene3D" id="3.40.50.2300">
    <property type="match status" value="1"/>
</dbReference>
<dbReference type="GO" id="GO:0007165">
    <property type="term" value="P:signal transduction"/>
    <property type="evidence" value="ECO:0007669"/>
    <property type="project" value="TreeGrafter"/>
</dbReference>
<dbReference type="Pfam" id="PF01094">
    <property type="entry name" value="ANF_receptor"/>
    <property type="match status" value="1"/>
</dbReference>
<evidence type="ECO:0000256" key="5">
    <source>
        <dbReference type="SAM" id="SignalP"/>
    </source>
</evidence>
<dbReference type="PANTHER" id="PTHR44755">
    <property type="entry name" value="NATRIURETIC PEPTIDE RECEPTOR 3-RELATED"/>
    <property type="match status" value="1"/>
</dbReference>
<comment type="caution">
    <text evidence="7">The sequence shown here is derived from an EMBL/GenBank/DDBJ whole genome shotgun (WGS) entry which is preliminary data.</text>
</comment>
<comment type="subcellular location">
    <subcellularLocation>
        <location evidence="1">Membrane</location>
    </subcellularLocation>
</comment>
<name>A0AA88YAU2_PINIB</name>
<dbReference type="GO" id="GO:0016020">
    <property type="term" value="C:membrane"/>
    <property type="evidence" value="ECO:0007669"/>
    <property type="project" value="UniProtKB-SubCell"/>
</dbReference>
<gene>
    <name evidence="7" type="ORF">FSP39_016951</name>
</gene>
<feature type="chain" id="PRO_5041699219" description="Receptor ligand binding region domain-containing protein" evidence="5">
    <location>
        <begin position="23"/>
        <end position="339"/>
    </location>
</feature>
<sequence length="339" mass="38698">MKFTRDGTCIYILLLVIVNCSSEREKRIKIATIAPADNKRLFSIQRIEPALRIGIEKVRELELVSDWNITIQFANSHCSIEIGMNEAIEFYVAKEVDVFFGPCCDYAAAPVGRQLKFWNLPMITPGAVARDFSFLKKGRYTLTTRIGASVNSLNLFLKDILGKYKWKKMKILYNPIGQNHVMERYCHIVADGVHYGIGTKPSYSKFETQEEINFILQKEVGRDYANVGVRGSKEQEETGVPGEKSPTEAWVGDYLPSHIRPFDESGIRTRDLRCEKRARYHCANPALTLDDHLLDVNRNKTMLCAMYCEPLQKIGNDCILNQDIEQYLTSKCLMSELFG</sequence>
<feature type="domain" description="Receptor ligand binding region" evidence="6">
    <location>
        <begin position="48"/>
        <end position="174"/>
    </location>
</feature>
<evidence type="ECO:0000259" key="6">
    <source>
        <dbReference type="Pfam" id="PF01094"/>
    </source>
</evidence>
<evidence type="ECO:0000256" key="4">
    <source>
        <dbReference type="ARBA" id="ARBA00023136"/>
    </source>
</evidence>